<evidence type="ECO:0000256" key="1">
    <source>
        <dbReference type="ARBA" id="ARBA00004479"/>
    </source>
</evidence>
<dbReference type="Gene3D" id="3.40.50.11530">
    <property type="match status" value="1"/>
</dbReference>
<reference evidence="11" key="2">
    <citation type="submission" date="2025-08" db="UniProtKB">
        <authorList>
            <consortium name="Ensembl"/>
        </authorList>
    </citation>
    <scope>IDENTIFICATION</scope>
</reference>
<feature type="signal peptide" evidence="9">
    <location>
        <begin position="1"/>
        <end position="20"/>
    </location>
</feature>
<dbReference type="GeneTree" id="ENSGT00930000151761"/>
<dbReference type="Proteomes" id="UP000694546">
    <property type="component" value="Chromosome 1"/>
</dbReference>
<evidence type="ECO:0000256" key="8">
    <source>
        <dbReference type="SAM" id="Phobius"/>
    </source>
</evidence>
<dbReference type="Ensembl" id="ENSGMOT00000015462.2">
    <property type="protein sequence ID" value="ENSGMOP00000015075.2"/>
    <property type="gene ID" value="ENSGMOG00000014124.2"/>
</dbReference>
<dbReference type="GO" id="GO:0030368">
    <property type="term" value="F:interleukin-17 receptor activity"/>
    <property type="evidence" value="ECO:0007669"/>
    <property type="project" value="InterPro"/>
</dbReference>
<keyword evidence="4 8" id="KW-1133">Transmembrane helix</keyword>
<sequence>AMWIFTLITLSCGFIAQVMSHDIVNKLPSFSLNASASLLKNLTVEELVELKELHIKWAVNVDGNNKHLTGTRIQVGLNYFLCEYTPSFANANLTGLTLVGLSHATCAHIMPVHAKQTKPSWSGHEDGYEYTTILVALFGVVLAGSVVLGSCLILSYKAHIVVSGDFSLLPASGEPPVCVLLVYPAECPAFQAAVVALAEFLQEHGGFSVAVDLWQQGQIAELGPMRWVAGQAKAADRVLVVCPQVQSTISCHSHHGFLGPSVPASASDLYPLVLNMVASHAKNPSELALFWAVQLGKSQDDSPRRLPGELTACKMFSLTKDLHMLCRSLHNKKQDSLIQRRPHIFYNEKSMMKLHEAIGQLTEHQSSITAEQEHFNSVVVTV</sequence>
<evidence type="ECO:0000256" key="9">
    <source>
        <dbReference type="SAM" id="SignalP"/>
    </source>
</evidence>
<accession>A0A8C4ZK60</accession>
<dbReference type="GO" id="GO:0016020">
    <property type="term" value="C:membrane"/>
    <property type="evidence" value="ECO:0007669"/>
    <property type="project" value="UniProtKB-SubCell"/>
</dbReference>
<evidence type="ECO:0000256" key="5">
    <source>
        <dbReference type="ARBA" id="ARBA00023136"/>
    </source>
</evidence>
<keyword evidence="12" id="KW-1185">Reference proteome</keyword>
<feature type="chain" id="PRO_5046494054" description="SEFIR domain-containing protein" evidence="9">
    <location>
        <begin position="21"/>
        <end position="382"/>
    </location>
</feature>
<reference evidence="11" key="3">
    <citation type="submission" date="2025-09" db="UniProtKB">
        <authorList>
            <consortium name="Ensembl"/>
        </authorList>
    </citation>
    <scope>IDENTIFICATION</scope>
</reference>
<dbReference type="PANTHER" id="PTHR15583:SF11">
    <property type="entry name" value="INTERLEUKIN-17 RECEPTOR B"/>
    <property type="match status" value="1"/>
</dbReference>
<dbReference type="AlphaFoldDB" id="A0A8C4ZK60"/>
<dbReference type="OMA" id="ELSKFWV"/>
<evidence type="ECO:0000256" key="6">
    <source>
        <dbReference type="ARBA" id="ARBA00023170"/>
    </source>
</evidence>
<dbReference type="InterPro" id="IPR039465">
    <property type="entry name" value="IL-17_rcpt-like"/>
</dbReference>
<feature type="transmembrane region" description="Helical" evidence="8">
    <location>
        <begin position="130"/>
        <end position="154"/>
    </location>
</feature>
<evidence type="ECO:0000259" key="10">
    <source>
        <dbReference type="PROSITE" id="PS51534"/>
    </source>
</evidence>
<proteinExistence type="predicted"/>
<evidence type="ECO:0000313" key="12">
    <source>
        <dbReference type="Proteomes" id="UP000694546"/>
    </source>
</evidence>
<organism evidence="11 12">
    <name type="scientific">Gadus morhua</name>
    <name type="common">Atlantic cod</name>
    <dbReference type="NCBI Taxonomy" id="8049"/>
    <lineage>
        <taxon>Eukaryota</taxon>
        <taxon>Metazoa</taxon>
        <taxon>Chordata</taxon>
        <taxon>Craniata</taxon>
        <taxon>Vertebrata</taxon>
        <taxon>Euteleostomi</taxon>
        <taxon>Actinopterygii</taxon>
        <taxon>Neopterygii</taxon>
        <taxon>Teleostei</taxon>
        <taxon>Neoteleostei</taxon>
        <taxon>Acanthomorphata</taxon>
        <taxon>Zeiogadaria</taxon>
        <taxon>Gadariae</taxon>
        <taxon>Gadiformes</taxon>
        <taxon>Gadoidei</taxon>
        <taxon>Gadidae</taxon>
        <taxon>Gadus</taxon>
    </lineage>
</organism>
<evidence type="ECO:0000256" key="2">
    <source>
        <dbReference type="ARBA" id="ARBA00022692"/>
    </source>
</evidence>
<dbReference type="PANTHER" id="PTHR15583">
    <property type="entry name" value="INTERLEUKIN-17 RECEPTOR"/>
    <property type="match status" value="1"/>
</dbReference>
<evidence type="ECO:0000256" key="4">
    <source>
        <dbReference type="ARBA" id="ARBA00022989"/>
    </source>
</evidence>
<dbReference type="InterPro" id="IPR013568">
    <property type="entry name" value="SEFIR_dom"/>
</dbReference>
<feature type="domain" description="SEFIR" evidence="10">
    <location>
        <begin position="176"/>
        <end position="327"/>
    </location>
</feature>
<comment type="subcellular location">
    <subcellularLocation>
        <location evidence="1">Membrane</location>
        <topology evidence="1">Single-pass type I membrane protein</topology>
    </subcellularLocation>
</comment>
<reference evidence="11" key="1">
    <citation type="submission" date="2019-07" db="EMBL/GenBank/DDBJ databases">
        <authorList>
            <consortium name="Wellcome Sanger Institute Data Sharing"/>
        </authorList>
    </citation>
    <scope>NUCLEOTIDE SEQUENCE [LARGE SCALE GENOMIC DNA]</scope>
</reference>
<protein>
    <recommendedName>
        <fullName evidence="10">SEFIR domain-containing protein</fullName>
    </recommendedName>
</protein>
<dbReference type="Pfam" id="PF08357">
    <property type="entry name" value="SEFIR"/>
    <property type="match status" value="1"/>
</dbReference>
<evidence type="ECO:0000256" key="3">
    <source>
        <dbReference type="ARBA" id="ARBA00022729"/>
    </source>
</evidence>
<keyword evidence="5 8" id="KW-0472">Membrane</keyword>
<keyword evidence="2 8" id="KW-0812">Transmembrane</keyword>
<keyword evidence="3 9" id="KW-0732">Signal</keyword>
<name>A0A8C4ZK60_GADMO</name>
<keyword evidence="7" id="KW-0325">Glycoprotein</keyword>
<keyword evidence="6" id="KW-0675">Receptor</keyword>
<dbReference type="PROSITE" id="PS51534">
    <property type="entry name" value="SEFIR"/>
    <property type="match status" value="1"/>
</dbReference>
<evidence type="ECO:0000313" key="11">
    <source>
        <dbReference type="Ensembl" id="ENSGMOP00000015075.2"/>
    </source>
</evidence>
<evidence type="ECO:0000256" key="7">
    <source>
        <dbReference type="ARBA" id="ARBA00023180"/>
    </source>
</evidence>